<dbReference type="RefSeq" id="XP_046008105.1">
    <property type="nucleotide sequence ID" value="XM_046155005.1"/>
</dbReference>
<evidence type="ECO:0000313" key="3">
    <source>
        <dbReference type="Proteomes" id="UP000756346"/>
    </source>
</evidence>
<feature type="compositionally biased region" description="Low complexity" evidence="1">
    <location>
        <begin position="45"/>
        <end position="57"/>
    </location>
</feature>
<feature type="region of interest" description="Disordered" evidence="1">
    <location>
        <begin position="28"/>
        <end position="76"/>
    </location>
</feature>
<comment type="caution">
    <text evidence="2">The sequence shown here is derived from an EMBL/GenBank/DDBJ whole genome shotgun (WGS) entry which is preliminary data.</text>
</comment>
<dbReference type="OrthoDB" id="5326346at2759"/>
<organism evidence="2 3">
    <name type="scientific">Microdochium trichocladiopsis</name>
    <dbReference type="NCBI Taxonomy" id="1682393"/>
    <lineage>
        <taxon>Eukaryota</taxon>
        <taxon>Fungi</taxon>
        <taxon>Dikarya</taxon>
        <taxon>Ascomycota</taxon>
        <taxon>Pezizomycotina</taxon>
        <taxon>Sordariomycetes</taxon>
        <taxon>Xylariomycetidae</taxon>
        <taxon>Xylariales</taxon>
        <taxon>Microdochiaceae</taxon>
        <taxon>Microdochium</taxon>
    </lineage>
</organism>
<dbReference type="AlphaFoldDB" id="A0A9P8XXD4"/>
<gene>
    <name evidence="2" type="ORF">B0I36DRAFT_331620</name>
</gene>
<keyword evidence="3" id="KW-1185">Reference proteome</keyword>
<feature type="region of interest" description="Disordered" evidence="1">
    <location>
        <begin position="96"/>
        <end position="123"/>
    </location>
</feature>
<accession>A0A9P8XXD4</accession>
<reference evidence="2" key="1">
    <citation type="journal article" date="2021" name="Nat. Commun.">
        <title>Genetic determinants of endophytism in the Arabidopsis root mycobiome.</title>
        <authorList>
            <person name="Mesny F."/>
            <person name="Miyauchi S."/>
            <person name="Thiergart T."/>
            <person name="Pickel B."/>
            <person name="Atanasova L."/>
            <person name="Karlsson M."/>
            <person name="Huettel B."/>
            <person name="Barry K.W."/>
            <person name="Haridas S."/>
            <person name="Chen C."/>
            <person name="Bauer D."/>
            <person name="Andreopoulos W."/>
            <person name="Pangilinan J."/>
            <person name="LaButti K."/>
            <person name="Riley R."/>
            <person name="Lipzen A."/>
            <person name="Clum A."/>
            <person name="Drula E."/>
            <person name="Henrissat B."/>
            <person name="Kohler A."/>
            <person name="Grigoriev I.V."/>
            <person name="Martin F.M."/>
            <person name="Hacquard S."/>
        </authorList>
    </citation>
    <scope>NUCLEOTIDE SEQUENCE</scope>
    <source>
        <strain evidence="2">MPI-CAGE-CH-0230</strain>
    </source>
</reference>
<proteinExistence type="predicted"/>
<dbReference type="GeneID" id="70184551"/>
<evidence type="ECO:0000256" key="1">
    <source>
        <dbReference type="SAM" id="MobiDB-lite"/>
    </source>
</evidence>
<feature type="compositionally biased region" description="Low complexity" evidence="1">
    <location>
        <begin position="103"/>
        <end position="120"/>
    </location>
</feature>
<dbReference type="Proteomes" id="UP000756346">
    <property type="component" value="Unassembled WGS sequence"/>
</dbReference>
<dbReference type="EMBL" id="JAGTJQ010000009">
    <property type="protein sequence ID" value="KAH7024557.1"/>
    <property type="molecule type" value="Genomic_DNA"/>
</dbReference>
<sequence>MAECTYVVDPDGDVILTLYNPDAPFAALPQDERRRSDILPLADLQTPQPTTTSKQPTVASTGGEPKEIKQESPAITASQNAELTTVGRADHCQNANASVGNATSKSESSPSSITQPPTNSEPGMEHALSALVLSDDPSKEAPAAASYQDFVSKRKVTIRLSAAHLMLASPVFREWIEEDHRENPNQLCLESFLAAIGWDVEAFLIVMHIIHGRTRGVPRSVNIELLAKIALIVDHYQCHEAVDLVVSLWFTQLRCRLPINNGRDRVLWLLVAWVFHQEALFEAIATMAVNDITKPFSALGLEVLEPIAEMINIKRQHWVLSIVLDLLKLQQGLRDGQIGCSFECSSMLLGALTIESTRLKLLVTNTDFLLNNQSVDSIVTNVQGIRSPQWQRLGGFASPGPRSRCLCDLHSIIQLMVAKLPNRTAKLGDLSDSGRSNQSDDWAPSSVITLDFYIGEPDLPARPVVYDDPEVSKIPSTIEASGFYDDNAHDRIDRLLSINAQPKFKDHSPEELRLGDYARHSQLYFNLLRKS</sequence>
<evidence type="ECO:0008006" key="4">
    <source>
        <dbReference type="Google" id="ProtNLM"/>
    </source>
</evidence>
<evidence type="ECO:0000313" key="2">
    <source>
        <dbReference type="EMBL" id="KAH7024557.1"/>
    </source>
</evidence>
<protein>
    <recommendedName>
        <fullName evidence="4">BTB domain-containing protein</fullName>
    </recommendedName>
</protein>
<name>A0A9P8XXD4_9PEZI</name>